<feature type="transmembrane region" description="Helical" evidence="1">
    <location>
        <begin position="245"/>
        <end position="270"/>
    </location>
</feature>
<keyword evidence="1" id="KW-0812">Transmembrane</keyword>
<evidence type="ECO:0000256" key="1">
    <source>
        <dbReference type="SAM" id="Phobius"/>
    </source>
</evidence>
<protein>
    <submittedName>
        <fullName evidence="3">Uncharacterized protein</fullName>
    </submittedName>
</protein>
<name>A0AAX2ILY9_9FLAO</name>
<keyword evidence="4" id="KW-1185">Reference proteome</keyword>
<reference evidence="3 5" key="2">
    <citation type="submission" date="2018-06" db="EMBL/GenBank/DDBJ databases">
        <authorList>
            <consortium name="Pathogen Informatics"/>
            <person name="Doyle S."/>
        </authorList>
    </citation>
    <scope>NUCLEOTIDE SEQUENCE [LARGE SCALE GENOMIC DNA]</scope>
    <source>
        <strain evidence="3 5">NCTC11212</strain>
    </source>
</reference>
<sequence length="275" mass="32325">MITTILANNISFGIWEIFSTIFIILFILSLCIYFYRISKYKRYKNSKYALTSLSILLFLHLIAFPFIYTLMLKNNPDSFEFRTSIHDNQKEIILNEWANDSKSLPSEIKNLEYIKITNSVIFHKSLKELKRLEFTKNHIIHSDFNSDIRGNLIATIYIFNKEGILKNKLYKSGSQTELDSTKFGSVINQQINYLKNELQYYKTKKVQLDRNNIWTYTSLLPYSTSSIFTGNMSPITPTANIFYSIHYFIIYCIGIGVFLHFLIVNITLLIRNRNF</sequence>
<dbReference type="Proteomes" id="UP000190669">
    <property type="component" value="Unassembled WGS sequence"/>
</dbReference>
<keyword evidence="1" id="KW-1133">Transmembrane helix</keyword>
<evidence type="ECO:0000313" key="3">
    <source>
        <dbReference type="EMBL" id="SQA90328.1"/>
    </source>
</evidence>
<evidence type="ECO:0000313" key="2">
    <source>
        <dbReference type="EMBL" id="SKB97265.1"/>
    </source>
</evidence>
<gene>
    <name evidence="3" type="ORF">NCTC11212_02503</name>
    <name evidence="2" type="ORF">SAMN05421800_11761</name>
</gene>
<proteinExistence type="predicted"/>
<feature type="transmembrane region" description="Helical" evidence="1">
    <location>
        <begin position="12"/>
        <end position="36"/>
    </location>
</feature>
<reference evidence="2 4" key="1">
    <citation type="submission" date="2017-02" db="EMBL/GenBank/DDBJ databases">
        <authorList>
            <person name="Varghese N."/>
            <person name="Submissions S."/>
        </authorList>
    </citation>
    <scope>NUCLEOTIDE SEQUENCE [LARGE SCALE GENOMIC DNA]</scope>
    <source>
        <strain evidence="2 4">DSM 16775</strain>
    </source>
</reference>
<dbReference type="Proteomes" id="UP000251937">
    <property type="component" value="Unassembled WGS sequence"/>
</dbReference>
<accession>A0AAX2ILY9</accession>
<dbReference type="AlphaFoldDB" id="A0AAX2ILY9"/>
<dbReference type="EMBL" id="UAVR01000011">
    <property type="protein sequence ID" value="SQA90328.1"/>
    <property type="molecule type" value="Genomic_DNA"/>
</dbReference>
<feature type="transmembrane region" description="Helical" evidence="1">
    <location>
        <begin position="48"/>
        <end position="68"/>
    </location>
</feature>
<evidence type="ECO:0000313" key="5">
    <source>
        <dbReference type="Proteomes" id="UP000251937"/>
    </source>
</evidence>
<keyword evidence="1" id="KW-0472">Membrane</keyword>
<evidence type="ECO:0000313" key="4">
    <source>
        <dbReference type="Proteomes" id="UP000190669"/>
    </source>
</evidence>
<comment type="caution">
    <text evidence="3">The sequence shown here is derived from an EMBL/GenBank/DDBJ whole genome shotgun (WGS) entry which is preliminary data.</text>
</comment>
<dbReference type="EMBL" id="FUZE01000017">
    <property type="protein sequence ID" value="SKB97265.1"/>
    <property type="molecule type" value="Genomic_DNA"/>
</dbReference>
<dbReference type="SUPFAM" id="SSF81324">
    <property type="entry name" value="Voltage-gated potassium channels"/>
    <property type="match status" value="1"/>
</dbReference>
<organism evidence="3 5">
    <name type="scientific">Chryseobacterium balustinum</name>
    <dbReference type="NCBI Taxonomy" id="246"/>
    <lineage>
        <taxon>Bacteria</taxon>
        <taxon>Pseudomonadati</taxon>
        <taxon>Bacteroidota</taxon>
        <taxon>Flavobacteriia</taxon>
        <taxon>Flavobacteriales</taxon>
        <taxon>Weeksellaceae</taxon>
        <taxon>Chryseobacterium group</taxon>
        <taxon>Chryseobacterium</taxon>
    </lineage>
</organism>